<protein>
    <submittedName>
        <fullName evidence="2">DUF2809 domain-containing protein</fullName>
    </submittedName>
</protein>
<keyword evidence="1" id="KW-1133">Transmembrane helix</keyword>
<dbReference type="EMBL" id="JAUQSY010000002">
    <property type="protein sequence ID" value="MDO7873911.1"/>
    <property type="molecule type" value="Genomic_DNA"/>
</dbReference>
<sequence>MRDAWLRPYGGDVLATIFVYCLLRGLTGGTMGRSLLLALLISYGIELGQYLRLVEHLGPGNYRLVRIVLGSTFTWSDMLAYTIGAGIVLIVEALLGSNYRQRQERHNIYF</sequence>
<keyword evidence="1" id="KW-0812">Transmembrane</keyword>
<dbReference type="Proteomes" id="UP001176429">
    <property type="component" value="Unassembled WGS sequence"/>
</dbReference>
<evidence type="ECO:0000313" key="3">
    <source>
        <dbReference type="Proteomes" id="UP001176429"/>
    </source>
</evidence>
<proteinExistence type="predicted"/>
<keyword evidence="1" id="KW-0472">Membrane</keyword>
<dbReference type="Pfam" id="PF10990">
    <property type="entry name" value="DUF2809"/>
    <property type="match status" value="1"/>
</dbReference>
<feature type="transmembrane region" description="Helical" evidence="1">
    <location>
        <begin position="73"/>
        <end position="95"/>
    </location>
</feature>
<reference evidence="2" key="1">
    <citation type="submission" date="2023-07" db="EMBL/GenBank/DDBJ databases">
        <authorList>
            <person name="Kim M.K."/>
        </authorList>
    </citation>
    <scope>NUCLEOTIDE SEQUENCE</scope>
    <source>
        <strain evidence="2">ASUV-10-1</strain>
    </source>
</reference>
<evidence type="ECO:0000313" key="2">
    <source>
        <dbReference type="EMBL" id="MDO7873911.1"/>
    </source>
</evidence>
<evidence type="ECO:0000256" key="1">
    <source>
        <dbReference type="SAM" id="Phobius"/>
    </source>
</evidence>
<accession>A0ABT9BB31</accession>
<feature type="transmembrane region" description="Helical" evidence="1">
    <location>
        <begin position="6"/>
        <end position="23"/>
    </location>
</feature>
<comment type="caution">
    <text evidence="2">The sequence shown here is derived from an EMBL/GenBank/DDBJ whole genome shotgun (WGS) entry which is preliminary data.</text>
</comment>
<gene>
    <name evidence="2" type="ORF">Q5H93_04135</name>
</gene>
<feature type="transmembrane region" description="Helical" evidence="1">
    <location>
        <begin position="35"/>
        <end position="53"/>
    </location>
</feature>
<name>A0ABT9BB31_9BACT</name>
<organism evidence="2 3">
    <name type="scientific">Hymenobacter aranciens</name>
    <dbReference type="NCBI Taxonomy" id="3063996"/>
    <lineage>
        <taxon>Bacteria</taxon>
        <taxon>Pseudomonadati</taxon>
        <taxon>Bacteroidota</taxon>
        <taxon>Cytophagia</taxon>
        <taxon>Cytophagales</taxon>
        <taxon>Hymenobacteraceae</taxon>
        <taxon>Hymenobacter</taxon>
    </lineage>
</organism>
<dbReference type="InterPro" id="IPR021257">
    <property type="entry name" value="DUF2809"/>
</dbReference>
<keyword evidence="3" id="KW-1185">Reference proteome</keyword>